<accession>A0A3N9P1X1</accession>
<dbReference type="RefSeq" id="WP_148091519.1">
    <property type="nucleotide sequence ID" value="NZ_RQPI01000014.1"/>
</dbReference>
<proteinExistence type="predicted"/>
<evidence type="ECO:0000313" key="1">
    <source>
        <dbReference type="EMBL" id="RQW09320.1"/>
    </source>
</evidence>
<dbReference type="AlphaFoldDB" id="A0A3N9P1X1"/>
<keyword evidence="2" id="KW-1185">Reference proteome</keyword>
<dbReference type="EMBL" id="RQPI01000014">
    <property type="protein sequence ID" value="RQW09320.1"/>
    <property type="molecule type" value="Genomic_DNA"/>
</dbReference>
<gene>
    <name evidence="1" type="ORF">EH198_19275</name>
</gene>
<sequence length="250" mass="27495">MLLASSVLSFNLLVACNSQQNSGIAAFGNTTNAETTINSNNSSSQEPNTSADISSVFPKSDLTDSISIDSVNETPSIRAELQTDYGKLLMISNGKEERGHLLVSSVMGQEGDQTFQSNYSIVYRQGEHDKVLLELPAYLFVQPSDKKLSFKKVNFKDADVYILAPQYQTGHGLEGYVFAIDKQSGDVFSLEIIKKGHVSKTLVYSESEPFPYIQNEQLVVHPPIGAGTPEEDTKDVFYKLDLINKLLVAE</sequence>
<protein>
    <submittedName>
        <fullName evidence="1">Uncharacterized protein</fullName>
    </submittedName>
</protein>
<comment type="caution">
    <text evidence="1">The sequence shown here is derived from an EMBL/GenBank/DDBJ whole genome shotgun (WGS) entry which is preliminary data.</text>
</comment>
<dbReference type="Proteomes" id="UP000282529">
    <property type="component" value="Unassembled WGS sequence"/>
</dbReference>
<organism evidence="1 2">
    <name type="scientific">Paenibacillus rhizophilus</name>
    <dbReference type="NCBI Taxonomy" id="1850366"/>
    <lineage>
        <taxon>Bacteria</taxon>
        <taxon>Bacillati</taxon>
        <taxon>Bacillota</taxon>
        <taxon>Bacilli</taxon>
        <taxon>Bacillales</taxon>
        <taxon>Paenibacillaceae</taxon>
        <taxon>Paenibacillus</taxon>
    </lineage>
</organism>
<dbReference type="OrthoDB" id="2665277at2"/>
<name>A0A3N9P1X1_9BACL</name>
<reference evidence="1 2" key="1">
    <citation type="submission" date="2018-11" db="EMBL/GenBank/DDBJ databases">
        <title>Genome sequence of strain 7197.</title>
        <authorList>
            <person name="Gao J."/>
            <person name="Sun J."/>
        </authorList>
    </citation>
    <scope>NUCLEOTIDE SEQUENCE [LARGE SCALE GENOMIC DNA]</scope>
    <source>
        <strain evidence="1 2">7197</strain>
    </source>
</reference>
<evidence type="ECO:0000313" key="2">
    <source>
        <dbReference type="Proteomes" id="UP000282529"/>
    </source>
</evidence>